<dbReference type="InterPro" id="IPR018946">
    <property type="entry name" value="PhoD-like_MPP"/>
</dbReference>
<dbReference type="SUPFAM" id="SSF56300">
    <property type="entry name" value="Metallo-dependent phosphatases"/>
    <property type="match status" value="1"/>
</dbReference>
<dbReference type="InterPro" id="IPR029052">
    <property type="entry name" value="Metallo-depent_PP-like"/>
</dbReference>
<feature type="domain" description="DUF7800" evidence="2">
    <location>
        <begin position="4"/>
        <end position="85"/>
    </location>
</feature>
<dbReference type="PANTHER" id="PTHR37031">
    <property type="entry name" value="METALLOPHOSPHATASE BINDING DOMAIN PROTEIN"/>
    <property type="match status" value="1"/>
</dbReference>
<reference evidence="3 4" key="1">
    <citation type="submission" date="2020-07" db="EMBL/GenBank/DDBJ databases">
        <title>Sequencing the genomes of 1000 actinobacteria strains.</title>
        <authorList>
            <person name="Klenk H.-P."/>
        </authorList>
    </citation>
    <scope>NUCLEOTIDE SEQUENCE [LARGE SCALE GENOMIC DNA]</scope>
    <source>
        <strain evidence="3 4">DSM 24552</strain>
    </source>
</reference>
<dbReference type="Pfam" id="PF09423">
    <property type="entry name" value="PhoD"/>
    <property type="match status" value="1"/>
</dbReference>
<dbReference type="Proteomes" id="UP000544110">
    <property type="component" value="Unassembled WGS sequence"/>
</dbReference>
<dbReference type="InterPro" id="IPR038607">
    <property type="entry name" value="PhoD-like_sf"/>
</dbReference>
<evidence type="ECO:0008006" key="5">
    <source>
        <dbReference type="Google" id="ProtNLM"/>
    </source>
</evidence>
<dbReference type="Gene3D" id="3.60.21.70">
    <property type="entry name" value="PhoD-like phosphatase"/>
    <property type="match status" value="1"/>
</dbReference>
<evidence type="ECO:0000313" key="4">
    <source>
        <dbReference type="Proteomes" id="UP000544110"/>
    </source>
</evidence>
<dbReference type="PANTHER" id="PTHR37031:SF2">
    <property type="entry name" value="PHOD-LIKE PHOSPHATASE METALLOPHOSPHATASE DOMAIN-CONTAINING PROTEIN"/>
    <property type="match status" value="1"/>
</dbReference>
<dbReference type="RefSeq" id="WP_179518252.1">
    <property type="nucleotide sequence ID" value="NZ_JACCAC010000001.1"/>
</dbReference>
<evidence type="ECO:0000259" key="2">
    <source>
        <dbReference type="Pfam" id="PF25077"/>
    </source>
</evidence>
<name>A0A7Y9UMA0_9ACTN</name>
<organism evidence="3 4">
    <name type="scientific">Nocardioides perillae</name>
    <dbReference type="NCBI Taxonomy" id="1119534"/>
    <lineage>
        <taxon>Bacteria</taxon>
        <taxon>Bacillati</taxon>
        <taxon>Actinomycetota</taxon>
        <taxon>Actinomycetes</taxon>
        <taxon>Propionibacteriales</taxon>
        <taxon>Nocardioidaceae</taxon>
        <taxon>Nocardioides</taxon>
    </lineage>
</organism>
<proteinExistence type="predicted"/>
<dbReference type="AlphaFoldDB" id="A0A7Y9UMA0"/>
<dbReference type="EMBL" id="JACCAC010000001">
    <property type="protein sequence ID" value="NYG55887.1"/>
    <property type="molecule type" value="Genomic_DNA"/>
</dbReference>
<dbReference type="CDD" id="cd07389">
    <property type="entry name" value="MPP_PhoD"/>
    <property type="match status" value="1"/>
</dbReference>
<comment type="caution">
    <text evidence="3">The sequence shown here is derived from an EMBL/GenBank/DDBJ whole genome shotgun (WGS) entry which is preliminary data.</text>
</comment>
<keyword evidence="4" id="KW-1185">Reference proteome</keyword>
<feature type="domain" description="PhoD-like phosphatase metallophosphatase" evidence="1">
    <location>
        <begin position="161"/>
        <end position="496"/>
    </location>
</feature>
<dbReference type="InterPro" id="IPR056702">
    <property type="entry name" value="DUF7800"/>
</dbReference>
<accession>A0A7Y9UMA0</accession>
<dbReference type="Pfam" id="PF25077">
    <property type="entry name" value="DUF7800"/>
    <property type="match status" value="1"/>
</dbReference>
<gene>
    <name evidence="3" type="ORF">BJ989_002191</name>
</gene>
<protein>
    <recommendedName>
        <fullName evidence="5">PhoD-like phosphatase</fullName>
    </recommendedName>
</protein>
<evidence type="ECO:0000259" key="1">
    <source>
        <dbReference type="Pfam" id="PF09423"/>
    </source>
</evidence>
<evidence type="ECO:0000313" key="3">
    <source>
        <dbReference type="EMBL" id="NYG55887.1"/>
    </source>
</evidence>
<sequence>MEQPQLVVGPLVRHVDQESASVWVEVDRAARVTVRAGDHVGERGTFAVHDHHYALVDVTGLPRGTRTAYVVEVDGTQVWPPTDPEVLGGLPDLPAPTLPTLDHDRPLRLAFGSCRTSVSHDAEGNRTHGVDALRAYALRMAGVTHAGDDDPDAGRAVDDVWPNLLLFLGDQVYADETTAEMRAFLESRRDLSEPPWTELADYQEYAELYRIAWTDPANRWLLSTVPTLMVFDDHDVRDDWNTSQSWKEQMEATSWWHDRIVAGLGSYWVHQHLGNLSPAERAEDALWRRVLDHEEALRDGSAAGELDLTDAVDALAERADADPTSYRWSFARDLGSQARLVVVDSRAARVLDPEHRSMLDDAEMSWLDAQLRGDVEHLLVGTSLPFLLAPGLHHVEAFGEALAQGAWGERAGRVGETLRQAVDLEHWAAFQDGFRAVADMVLEVATGRRGRAPRTVTFLSGDVHHSYVSEAVARDHETAERQHSRIVQAVCSPIRNPLPRRMRFATAALSYGLAGPIGHVVARSAKVPVAGLRWGMVRGPWFDNNLASLEVTDDGLRLWWARGAVVDDDHDRPRLTCVAEVPLVDEDGTGDSLRGLRRRFAAGGSLLRRGRREREG</sequence>